<gene>
    <name evidence="2" type="ORF">EHS24_005945</name>
</gene>
<dbReference type="RefSeq" id="XP_028477872.1">
    <property type="nucleotide sequence ID" value="XM_028621420.1"/>
</dbReference>
<protein>
    <submittedName>
        <fullName evidence="2">Uncharacterized protein</fullName>
    </submittedName>
</protein>
<dbReference type="OrthoDB" id="2574879at2759"/>
<name>A0A427XZX2_9TREE</name>
<comment type="caution">
    <text evidence="2">The sequence shown here is derived from an EMBL/GenBank/DDBJ whole genome shotgun (WGS) entry which is preliminary data.</text>
</comment>
<evidence type="ECO:0000313" key="3">
    <source>
        <dbReference type="Proteomes" id="UP000279236"/>
    </source>
</evidence>
<feature type="region of interest" description="Disordered" evidence="1">
    <location>
        <begin position="151"/>
        <end position="173"/>
    </location>
</feature>
<sequence>MAATDEHGPEAGGSPTPLLSMTATQEARLRDHLDAKLLALERDARKRRLGPLSALLQRLTPVLHLILQIPALEPWNSMRIAYLLRYTAAIMDYITSLPLIEIPLHPPAGVSPEEEMQREEDEAGETMRAMLDYLKEVERGWLAVLGGEGWIEPEDEDDEAPQPPVSVPVPGAGEVDQTSRVRLRSMVDAARDKLLAWARPYGDFGGEVLGPDGDDEDELVPVEDTVGWEAEVTGLWGGILIALDTAQQDDIVMEDEQEQEQKQEQDKQQDDTTG</sequence>
<dbReference type="AlphaFoldDB" id="A0A427XZX2"/>
<reference evidence="2 3" key="1">
    <citation type="submission" date="2018-11" db="EMBL/GenBank/DDBJ databases">
        <title>Genome sequence of Apiotrichum porosum DSM 27194.</title>
        <authorList>
            <person name="Aliyu H."/>
            <person name="Gorte O."/>
            <person name="Ochsenreither K."/>
        </authorList>
    </citation>
    <scope>NUCLEOTIDE SEQUENCE [LARGE SCALE GENOMIC DNA]</scope>
    <source>
        <strain evidence="2 3">DSM 27194</strain>
    </source>
</reference>
<accession>A0A427XZX2</accession>
<dbReference type="Proteomes" id="UP000279236">
    <property type="component" value="Unassembled WGS sequence"/>
</dbReference>
<organism evidence="2 3">
    <name type="scientific">Apiotrichum porosum</name>
    <dbReference type="NCBI Taxonomy" id="105984"/>
    <lineage>
        <taxon>Eukaryota</taxon>
        <taxon>Fungi</taxon>
        <taxon>Dikarya</taxon>
        <taxon>Basidiomycota</taxon>
        <taxon>Agaricomycotina</taxon>
        <taxon>Tremellomycetes</taxon>
        <taxon>Trichosporonales</taxon>
        <taxon>Trichosporonaceae</taxon>
        <taxon>Apiotrichum</taxon>
    </lineage>
</organism>
<evidence type="ECO:0000313" key="2">
    <source>
        <dbReference type="EMBL" id="RSH84424.1"/>
    </source>
</evidence>
<keyword evidence="3" id="KW-1185">Reference proteome</keyword>
<dbReference type="STRING" id="105984.A0A427XZX2"/>
<evidence type="ECO:0000256" key="1">
    <source>
        <dbReference type="SAM" id="MobiDB-lite"/>
    </source>
</evidence>
<proteinExistence type="predicted"/>
<feature type="region of interest" description="Disordered" evidence="1">
    <location>
        <begin position="250"/>
        <end position="274"/>
    </location>
</feature>
<feature type="compositionally biased region" description="Basic and acidic residues" evidence="1">
    <location>
        <begin position="259"/>
        <end position="274"/>
    </location>
</feature>
<dbReference type="GeneID" id="39590488"/>
<dbReference type="EMBL" id="RSCE01000003">
    <property type="protein sequence ID" value="RSH84424.1"/>
    <property type="molecule type" value="Genomic_DNA"/>
</dbReference>
<feature type="compositionally biased region" description="Acidic residues" evidence="1">
    <location>
        <begin position="151"/>
        <end position="160"/>
    </location>
</feature>